<dbReference type="GO" id="GO:0046856">
    <property type="term" value="P:phosphatidylinositol dephosphorylation"/>
    <property type="evidence" value="ECO:0007669"/>
    <property type="project" value="InterPro"/>
</dbReference>
<dbReference type="EMBL" id="KN847523">
    <property type="protein sequence ID" value="KIV90738.1"/>
    <property type="molecule type" value="Genomic_DNA"/>
</dbReference>
<dbReference type="GeneID" id="27323208"/>
<keyword evidence="1" id="KW-1133">Transmembrane helix</keyword>
<dbReference type="AlphaFoldDB" id="A0A0D1ZV75"/>
<feature type="domain" description="Inositol polyphosphate-related phosphatase" evidence="2">
    <location>
        <begin position="1"/>
        <end position="350"/>
    </location>
</feature>
<name>A0A0D1ZV75_EXOME</name>
<keyword evidence="4" id="KW-1185">Reference proteome</keyword>
<dbReference type="VEuPathDB" id="FungiDB:PV10_05363"/>
<keyword evidence="1" id="KW-0812">Transmembrane</keyword>
<evidence type="ECO:0000256" key="1">
    <source>
        <dbReference type="SAM" id="Phobius"/>
    </source>
</evidence>
<keyword evidence="1" id="KW-0472">Membrane</keyword>
<feature type="transmembrane region" description="Helical" evidence="1">
    <location>
        <begin position="380"/>
        <end position="411"/>
    </location>
</feature>
<dbReference type="OrthoDB" id="62798at2759"/>
<evidence type="ECO:0000259" key="2">
    <source>
        <dbReference type="SMART" id="SM00128"/>
    </source>
</evidence>
<dbReference type="SUPFAM" id="SSF56219">
    <property type="entry name" value="DNase I-like"/>
    <property type="match status" value="1"/>
</dbReference>
<dbReference type="PANTHER" id="PTHR11200">
    <property type="entry name" value="INOSITOL 5-PHOSPHATASE"/>
    <property type="match status" value="1"/>
</dbReference>
<dbReference type="InterPro" id="IPR046985">
    <property type="entry name" value="IP5"/>
</dbReference>
<dbReference type="SMART" id="SM00128">
    <property type="entry name" value="IPPc"/>
    <property type="match status" value="1"/>
</dbReference>
<proteinExistence type="predicted"/>
<dbReference type="Pfam" id="PF22669">
    <property type="entry name" value="Exo_endo_phos2"/>
    <property type="match status" value="1"/>
</dbReference>
<protein>
    <recommendedName>
        <fullName evidence="2">Inositol polyphosphate-related phosphatase domain-containing protein</fullName>
    </recommendedName>
</protein>
<dbReference type="Gene3D" id="3.60.10.10">
    <property type="entry name" value="Endonuclease/exonuclease/phosphatase"/>
    <property type="match status" value="1"/>
</dbReference>
<dbReference type="HOGENOM" id="CLU_025224_1_1_1"/>
<dbReference type="InterPro" id="IPR036691">
    <property type="entry name" value="Endo/exonu/phosph_ase_sf"/>
</dbReference>
<dbReference type="GO" id="GO:0004439">
    <property type="term" value="F:phosphatidylinositol-4,5-bisphosphate 5-phosphatase activity"/>
    <property type="evidence" value="ECO:0007669"/>
    <property type="project" value="TreeGrafter"/>
</dbReference>
<gene>
    <name evidence="3" type="ORF">PV10_05363</name>
</gene>
<dbReference type="STRING" id="212818.A0A0D1ZV75"/>
<reference evidence="3 4" key="1">
    <citation type="submission" date="2015-01" db="EMBL/GenBank/DDBJ databases">
        <title>The Genome Sequence of Exophiala mesophila CBS40295.</title>
        <authorList>
            <consortium name="The Broad Institute Genomics Platform"/>
            <person name="Cuomo C."/>
            <person name="de Hoog S."/>
            <person name="Gorbushina A."/>
            <person name="Stielow B."/>
            <person name="Teixiera M."/>
            <person name="Abouelleil A."/>
            <person name="Chapman S.B."/>
            <person name="Priest M."/>
            <person name="Young S.K."/>
            <person name="Wortman J."/>
            <person name="Nusbaum C."/>
            <person name="Birren B."/>
        </authorList>
    </citation>
    <scope>NUCLEOTIDE SEQUENCE [LARGE SCALE GENOMIC DNA]</scope>
    <source>
        <strain evidence="3 4">CBS 40295</strain>
    </source>
</reference>
<accession>A0A0D1ZV75</accession>
<organism evidence="3 4">
    <name type="scientific">Exophiala mesophila</name>
    <name type="common">Black yeast-like fungus</name>
    <dbReference type="NCBI Taxonomy" id="212818"/>
    <lineage>
        <taxon>Eukaryota</taxon>
        <taxon>Fungi</taxon>
        <taxon>Dikarya</taxon>
        <taxon>Ascomycota</taxon>
        <taxon>Pezizomycotina</taxon>
        <taxon>Eurotiomycetes</taxon>
        <taxon>Chaetothyriomycetidae</taxon>
        <taxon>Chaetothyriales</taxon>
        <taxon>Herpotrichiellaceae</taxon>
        <taxon>Exophiala</taxon>
    </lineage>
</organism>
<evidence type="ECO:0000313" key="3">
    <source>
        <dbReference type="EMBL" id="KIV90738.1"/>
    </source>
</evidence>
<dbReference type="OMA" id="HRYPGWT"/>
<dbReference type="Proteomes" id="UP000054302">
    <property type="component" value="Unassembled WGS sequence"/>
</dbReference>
<sequence>MALTLYLLTFNCARTLVQPHAFAPHMFDALEPDTRYPDLLVLNLQEIAPIAYGFLGGSFLTPYFDCFKKVVKLAAKDQNYVHILSQNLGMTGIMVFAREDVADNINWTQTAGVGLGLGAMGAKGAVGVRLGYRIGDSEEVELTFVAAHLAAMEDALERRNFDYQSIVQGLVFVQDHPAGEDENAPLLQGNAQPKPLESGIYSTTSHLFLAGDLNYRTSLIQPSPHDVEHKFPQPAKEEDDPRHFIHLLAEDQLTQQVKAGKALHGLTEAPIGFPPTYKYRNVGDKAVTLDGEGDWQWARHRWPSWCDRIFFWKTEHVKVEPVRYTCLPLFATSDHRPVVLLATVPLRSVSGAGVSDSATAPFPIDPQWRSKRALARKKELAVGLLAYLILTKEGAALALATTVGVVGVWIITRSILVL</sequence>
<dbReference type="PANTHER" id="PTHR11200:SF286">
    <property type="entry name" value="5-PHOSPHATASE, PUTATIVE (AFU_ORTHOLOGUE AFUA_5G07600)-RELATED"/>
    <property type="match status" value="1"/>
</dbReference>
<dbReference type="InterPro" id="IPR000300">
    <property type="entry name" value="IPPc"/>
</dbReference>
<dbReference type="RefSeq" id="XP_016222312.1">
    <property type="nucleotide sequence ID" value="XM_016370019.1"/>
</dbReference>
<evidence type="ECO:0000313" key="4">
    <source>
        <dbReference type="Proteomes" id="UP000054302"/>
    </source>
</evidence>